<reference evidence="2 3" key="2">
    <citation type="journal article" date="2017" name="Front. Plant Sci.">
        <title>Gene Classification and Mining of Molecular Markers Useful in Red Clover (Trifolium pratense) Breeding.</title>
        <authorList>
            <person name="Istvanek J."/>
            <person name="Dluhosova J."/>
            <person name="Dluhos P."/>
            <person name="Patkova L."/>
            <person name="Nedelnik J."/>
            <person name="Repkova J."/>
        </authorList>
    </citation>
    <scope>NUCLEOTIDE SEQUENCE [LARGE SCALE GENOMIC DNA]</scope>
    <source>
        <strain evidence="3">cv. Tatra</strain>
        <tissue evidence="2">Young leaves</tissue>
    </source>
</reference>
<dbReference type="AlphaFoldDB" id="A0A2K3KQU4"/>
<feature type="non-terminal residue" evidence="2">
    <location>
        <position position="1"/>
    </location>
</feature>
<evidence type="ECO:0000313" key="2">
    <source>
        <dbReference type="EMBL" id="PNX68652.1"/>
    </source>
</evidence>
<accession>A0A2K3KQU4</accession>
<name>A0A2K3KQU4_TRIPR</name>
<feature type="compositionally biased region" description="Basic and acidic residues" evidence="1">
    <location>
        <begin position="1"/>
        <end position="12"/>
    </location>
</feature>
<organism evidence="2 3">
    <name type="scientific">Trifolium pratense</name>
    <name type="common">Red clover</name>
    <dbReference type="NCBI Taxonomy" id="57577"/>
    <lineage>
        <taxon>Eukaryota</taxon>
        <taxon>Viridiplantae</taxon>
        <taxon>Streptophyta</taxon>
        <taxon>Embryophyta</taxon>
        <taxon>Tracheophyta</taxon>
        <taxon>Spermatophyta</taxon>
        <taxon>Magnoliopsida</taxon>
        <taxon>eudicotyledons</taxon>
        <taxon>Gunneridae</taxon>
        <taxon>Pentapetalae</taxon>
        <taxon>rosids</taxon>
        <taxon>fabids</taxon>
        <taxon>Fabales</taxon>
        <taxon>Fabaceae</taxon>
        <taxon>Papilionoideae</taxon>
        <taxon>50 kb inversion clade</taxon>
        <taxon>NPAAA clade</taxon>
        <taxon>Hologalegina</taxon>
        <taxon>IRL clade</taxon>
        <taxon>Trifolieae</taxon>
        <taxon>Trifolium</taxon>
    </lineage>
</organism>
<proteinExistence type="predicted"/>
<sequence>GLKVETKSEDNHTSSLQQLPESTSLKEEALDVIGRVVVAAVVEGKELYNGGKHRSWCWIKWRSMWKIHI</sequence>
<dbReference type="EMBL" id="ASHM01106062">
    <property type="protein sequence ID" value="PNX68652.1"/>
    <property type="molecule type" value="Genomic_DNA"/>
</dbReference>
<protein>
    <submittedName>
        <fullName evidence="2">Uncharacterized protein</fullName>
    </submittedName>
</protein>
<dbReference type="Proteomes" id="UP000236291">
    <property type="component" value="Unassembled WGS sequence"/>
</dbReference>
<feature type="region of interest" description="Disordered" evidence="1">
    <location>
        <begin position="1"/>
        <end position="22"/>
    </location>
</feature>
<evidence type="ECO:0000313" key="3">
    <source>
        <dbReference type="Proteomes" id="UP000236291"/>
    </source>
</evidence>
<evidence type="ECO:0000256" key="1">
    <source>
        <dbReference type="SAM" id="MobiDB-lite"/>
    </source>
</evidence>
<comment type="caution">
    <text evidence="2">The sequence shown here is derived from an EMBL/GenBank/DDBJ whole genome shotgun (WGS) entry which is preliminary data.</text>
</comment>
<reference evidence="2 3" key="1">
    <citation type="journal article" date="2014" name="Am. J. Bot.">
        <title>Genome assembly and annotation for red clover (Trifolium pratense; Fabaceae).</title>
        <authorList>
            <person name="Istvanek J."/>
            <person name="Jaros M."/>
            <person name="Krenek A."/>
            <person name="Repkova J."/>
        </authorList>
    </citation>
    <scope>NUCLEOTIDE SEQUENCE [LARGE SCALE GENOMIC DNA]</scope>
    <source>
        <strain evidence="3">cv. Tatra</strain>
        <tissue evidence="2">Young leaves</tissue>
    </source>
</reference>
<gene>
    <name evidence="2" type="ORF">L195_g056286</name>
</gene>
<feature type="compositionally biased region" description="Polar residues" evidence="1">
    <location>
        <begin position="13"/>
        <end position="22"/>
    </location>
</feature>